<organism evidence="1 2">
    <name type="scientific">Sclerotinia sclerotiorum (strain ATCC 18683 / 1980 / Ss-1)</name>
    <name type="common">White mold</name>
    <name type="synonym">Whetzelinia sclerotiorum</name>
    <dbReference type="NCBI Taxonomy" id="665079"/>
    <lineage>
        <taxon>Eukaryota</taxon>
        <taxon>Fungi</taxon>
        <taxon>Dikarya</taxon>
        <taxon>Ascomycota</taxon>
        <taxon>Pezizomycotina</taxon>
        <taxon>Leotiomycetes</taxon>
        <taxon>Helotiales</taxon>
        <taxon>Sclerotiniaceae</taxon>
        <taxon>Sclerotinia</taxon>
    </lineage>
</organism>
<dbReference type="RefSeq" id="XP_001590124.1">
    <property type="nucleotide sequence ID" value="XM_001590074.1"/>
</dbReference>
<dbReference type="EMBL" id="CP017827">
    <property type="protein sequence ID" value="APA15258.1"/>
    <property type="molecule type" value="Genomic_DNA"/>
</dbReference>
<evidence type="ECO:0000313" key="1">
    <source>
        <dbReference type="EMBL" id="APA15258.1"/>
    </source>
</evidence>
<proteinExistence type="predicted"/>
<dbReference type="AlphaFoldDB" id="A0A1D9QK01"/>
<dbReference type="KEGG" id="ssl:SS1G_08888"/>
<dbReference type="VEuPathDB" id="FungiDB:sscle_14g100280"/>
<protein>
    <submittedName>
        <fullName evidence="1">Uncharacterized protein</fullName>
    </submittedName>
</protein>
<gene>
    <name evidence="1" type="ORF">sscle_14g100280</name>
</gene>
<name>A0A1D9QK01_SCLS1</name>
<reference evidence="2" key="1">
    <citation type="journal article" date="2017" name="Genome Biol. Evol.">
        <title>The complete genome sequence of the phytopathogenic fungus Sclerotinia sclerotiorum reveals insights into the genome architecture of broad host range pathogens.</title>
        <authorList>
            <person name="Derbyshire M."/>
            <person name="Denton-Giles M."/>
            <person name="Hegedus D."/>
            <person name="Seifbarghy S."/>
            <person name="Rollins J."/>
            <person name="van Kan J."/>
            <person name="Seidl M.F."/>
            <person name="Faino L."/>
            <person name="Mbengue M."/>
            <person name="Navaud O."/>
            <person name="Raffaele S."/>
            <person name="Hammond-Kosack K."/>
            <person name="Heard S."/>
            <person name="Oliver R."/>
        </authorList>
    </citation>
    <scope>NUCLEOTIDE SEQUENCE [LARGE SCALE GENOMIC DNA]</scope>
    <source>
        <strain evidence="2">ATCC 18683 / 1980 / Ss-1</strain>
    </source>
</reference>
<dbReference type="Proteomes" id="UP000177798">
    <property type="component" value="Chromosome 14"/>
</dbReference>
<evidence type="ECO:0000313" key="2">
    <source>
        <dbReference type="Proteomes" id="UP000177798"/>
    </source>
</evidence>
<sequence length="63" mass="7207">MYHDYVIQHKNTSKGFTNESSNIHHEQTSPWPFVGLWSSTSPQPTILLDPSYRNALQGQSLHP</sequence>
<accession>A0A1D9QK01</accession>